<proteinExistence type="predicted"/>
<accession>A0A915K1M9</accession>
<evidence type="ECO:0000313" key="2">
    <source>
        <dbReference type="WBParaSite" id="nRc.2.0.1.t32584-RA"/>
    </source>
</evidence>
<dbReference type="Proteomes" id="UP000887565">
    <property type="component" value="Unplaced"/>
</dbReference>
<evidence type="ECO:0000313" key="1">
    <source>
        <dbReference type="Proteomes" id="UP000887565"/>
    </source>
</evidence>
<dbReference type="AlphaFoldDB" id="A0A915K1M9"/>
<keyword evidence="1" id="KW-1185">Reference proteome</keyword>
<name>A0A915K1M9_ROMCU</name>
<organism evidence="1 2">
    <name type="scientific">Romanomermis culicivorax</name>
    <name type="common">Nematode worm</name>
    <dbReference type="NCBI Taxonomy" id="13658"/>
    <lineage>
        <taxon>Eukaryota</taxon>
        <taxon>Metazoa</taxon>
        <taxon>Ecdysozoa</taxon>
        <taxon>Nematoda</taxon>
        <taxon>Enoplea</taxon>
        <taxon>Dorylaimia</taxon>
        <taxon>Mermithida</taxon>
        <taxon>Mermithoidea</taxon>
        <taxon>Mermithidae</taxon>
        <taxon>Romanomermis</taxon>
    </lineage>
</organism>
<protein>
    <submittedName>
        <fullName evidence="2">Uncharacterized protein</fullName>
    </submittedName>
</protein>
<reference evidence="2" key="1">
    <citation type="submission" date="2022-11" db="UniProtKB">
        <authorList>
            <consortium name="WormBaseParasite"/>
        </authorList>
    </citation>
    <scope>IDENTIFICATION</scope>
</reference>
<sequence length="102" mass="11984">MEENHTCHSTTLGYEKGFYKKLANPDDREIENFDHENANLLLLYEADKHNFDLPQTSALQKMRKTSQSLSPKFVENRKVNFLNRNRRGPMLEKSSIMTHTSR</sequence>
<dbReference type="WBParaSite" id="nRc.2.0.1.t32584-RA">
    <property type="protein sequence ID" value="nRc.2.0.1.t32584-RA"/>
    <property type="gene ID" value="nRc.2.0.1.g32584"/>
</dbReference>